<dbReference type="EMBL" id="BAABBN010000007">
    <property type="protein sequence ID" value="GAA3930100.1"/>
    <property type="molecule type" value="Genomic_DNA"/>
</dbReference>
<dbReference type="Gene3D" id="3.40.50.880">
    <property type="match status" value="1"/>
</dbReference>
<name>A0ABP7MWD1_9GAMM</name>
<dbReference type="Proteomes" id="UP001501565">
    <property type="component" value="Unassembled WGS sequence"/>
</dbReference>
<sequence>MDNFMKRVAILTHKYIALFELGCAVELFALPRPEFECWYQTDVVTFDDEIQTTSGGLLLQPKRVHHLDDYDMVVIPNWSASDSTVPAEIAESVRALYQRGGRVLSFCSGSFMLAEIGLLNDRQATTHWHYADRFKQKYPNVSYVDDVLYVYDGRLGCSAGSAAGIDLGIEVIRSDYGYEVANQVARRLVLAAHRHGGQSQFVETPVIKTPNQFSVTLDWALSHLDQDIDVNLLAQKANMSRRTFDRKFRASLNQTPKEWLTQQRLELAKRLLETTSDSVERVANSAGFENAMTLRHHFRKYLQLSPSQFRAQFSAQFSSQ</sequence>
<protein>
    <submittedName>
        <fullName evidence="5">Transcriptional regulator FtrA</fullName>
    </submittedName>
</protein>
<keyword evidence="3" id="KW-0804">Transcription</keyword>
<dbReference type="PROSITE" id="PS01124">
    <property type="entry name" value="HTH_ARAC_FAMILY_2"/>
    <property type="match status" value="1"/>
</dbReference>
<evidence type="ECO:0000256" key="1">
    <source>
        <dbReference type="ARBA" id="ARBA00023015"/>
    </source>
</evidence>
<dbReference type="InterPro" id="IPR002818">
    <property type="entry name" value="DJ-1/PfpI"/>
</dbReference>
<evidence type="ECO:0000313" key="6">
    <source>
        <dbReference type="Proteomes" id="UP001501565"/>
    </source>
</evidence>
<keyword evidence="2" id="KW-0238">DNA-binding</keyword>
<dbReference type="Gene3D" id="1.10.10.60">
    <property type="entry name" value="Homeodomain-like"/>
    <property type="match status" value="1"/>
</dbReference>
<dbReference type="InterPro" id="IPR009057">
    <property type="entry name" value="Homeodomain-like_sf"/>
</dbReference>
<feature type="domain" description="HTH araC/xylS-type" evidence="4">
    <location>
        <begin position="214"/>
        <end position="312"/>
    </location>
</feature>
<dbReference type="InterPro" id="IPR052158">
    <property type="entry name" value="INH-QAR"/>
</dbReference>
<proteinExistence type="predicted"/>
<reference evidence="6" key="1">
    <citation type="journal article" date="2019" name="Int. J. Syst. Evol. Microbiol.">
        <title>The Global Catalogue of Microorganisms (GCM) 10K type strain sequencing project: providing services to taxonomists for standard genome sequencing and annotation.</title>
        <authorList>
            <consortium name="The Broad Institute Genomics Platform"/>
            <consortium name="The Broad Institute Genome Sequencing Center for Infectious Disease"/>
            <person name="Wu L."/>
            <person name="Ma J."/>
        </authorList>
    </citation>
    <scope>NUCLEOTIDE SEQUENCE [LARGE SCALE GENOMIC DNA]</scope>
    <source>
        <strain evidence="6">JCM 17551</strain>
    </source>
</reference>
<dbReference type="PANTHER" id="PTHR43130:SF3">
    <property type="entry name" value="HTH-TYPE TRANSCRIPTIONAL REGULATOR RV1931C"/>
    <property type="match status" value="1"/>
</dbReference>
<dbReference type="CDD" id="cd03137">
    <property type="entry name" value="GATase1_AraC_1"/>
    <property type="match status" value="1"/>
</dbReference>
<accession>A0ABP7MWD1</accession>
<keyword evidence="6" id="KW-1185">Reference proteome</keyword>
<dbReference type="PROSITE" id="PS00041">
    <property type="entry name" value="HTH_ARAC_FAMILY_1"/>
    <property type="match status" value="1"/>
</dbReference>
<evidence type="ECO:0000259" key="4">
    <source>
        <dbReference type="PROSITE" id="PS01124"/>
    </source>
</evidence>
<dbReference type="InterPro" id="IPR029062">
    <property type="entry name" value="Class_I_gatase-like"/>
</dbReference>
<dbReference type="Pfam" id="PF01965">
    <property type="entry name" value="DJ-1_PfpI"/>
    <property type="match status" value="1"/>
</dbReference>
<evidence type="ECO:0000256" key="2">
    <source>
        <dbReference type="ARBA" id="ARBA00023125"/>
    </source>
</evidence>
<dbReference type="Pfam" id="PF12833">
    <property type="entry name" value="HTH_18"/>
    <property type="match status" value="1"/>
</dbReference>
<keyword evidence="1" id="KW-0805">Transcription regulation</keyword>
<dbReference type="PANTHER" id="PTHR43130">
    <property type="entry name" value="ARAC-FAMILY TRANSCRIPTIONAL REGULATOR"/>
    <property type="match status" value="1"/>
</dbReference>
<gene>
    <name evidence="5" type="primary">ftrA</name>
    <name evidence="5" type="ORF">GCM10022277_28480</name>
</gene>
<dbReference type="SUPFAM" id="SSF46689">
    <property type="entry name" value="Homeodomain-like"/>
    <property type="match status" value="2"/>
</dbReference>
<dbReference type="SMART" id="SM00342">
    <property type="entry name" value="HTH_ARAC"/>
    <property type="match status" value="1"/>
</dbReference>
<dbReference type="InterPro" id="IPR018062">
    <property type="entry name" value="HTH_AraC-typ_CS"/>
</dbReference>
<dbReference type="InterPro" id="IPR018060">
    <property type="entry name" value="HTH_AraC"/>
</dbReference>
<comment type="caution">
    <text evidence="5">The sequence shown here is derived from an EMBL/GenBank/DDBJ whole genome shotgun (WGS) entry which is preliminary data.</text>
</comment>
<evidence type="ECO:0000256" key="3">
    <source>
        <dbReference type="ARBA" id="ARBA00023163"/>
    </source>
</evidence>
<dbReference type="SUPFAM" id="SSF52317">
    <property type="entry name" value="Class I glutamine amidotransferase-like"/>
    <property type="match status" value="1"/>
</dbReference>
<evidence type="ECO:0000313" key="5">
    <source>
        <dbReference type="EMBL" id="GAA3930100.1"/>
    </source>
</evidence>
<organism evidence="5 6">
    <name type="scientific">Litoribacillus peritrichatus</name>
    <dbReference type="NCBI Taxonomy" id="718191"/>
    <lineage>
        <taxon>Bacteria</taxon>
        <taxon>Pseudomonadati</taxon>
        <taxon>Pseudomonadota</taxon>
        <taxon>Gammaproteobacteria</taxon>
        <taxon>Oceanospirillales</taxon>
        <taxon>Oceanospirillaceae</taxon>
        <taxon>Litoribacillus</taxon>
    </lineage>
</organism>